<accession>A0A2A6CWA7</accession>
<reference evidence="5" key="2">
    <citation type="submission" date="2022-06" db="UniProtKB">
        <authorList>
            <consortium name="EnsemblMetazoa"/>
        </authorList>
    </citation>
    <scope>IDENTIFICATION</scope>
    <source>
        <strain evidence="5">PS312</strain>
    </source>
</reference>
<organism evidence="5 6">
    <name type="scientific">Pristionchus pacificus</name>
    <name type="common">Parasitic nematode worm</name>
    <dbReference type="NCBI Taxonomy" id="54126"/>
    <lineage>
        <taxon>Eukaryota</taxon>
        <taxon>Metazoa</taxon>
        <taxon>Ecdysozoa</taxon>
        <taxon>Nematoda</taxon>
        <taxon>Chromadorea</taxon>
        <taxon>Rhabditida</taxon>
        <taxon>Rhabditina</taxon>
        <taxon>Diplogasteromorpha</taxon>
        <taxon>Diplogasteroidea</taxon>
        <taxon>Neodiplogasteridae</taxon>
        <taxon>Pristionchus</taxon>
    </lineage>
</organism>
<dbReference type="InterPro" id="IPR019430">
    <property type="entry name" value="7TM_GPCR_serpentine_rcpt_Srx"/>
</dbReference>
<evidence type="ECO:0000313" key="5">
    <source>
        <dbReference type="EnsemblMetazoa" id="PPA13355.1"/>
    </source>
</evidence>
<evidence type="ECO:0000256" key="1">
    <source>
        <dbReference type="ARBA" id="ARBA00004370"/>
    </source>
</evidence>
<evidence type="ECO:0000256" key="2">
    <source>
        <dbReference type="ARBA" id="ARBA00022692"/>
    </source>
</evidence>
<keyword evidence="6" id="KW-1185">Reference proteome</keyword>
<evidence type="ECO:0000313" key="6">
    <source>
        <dbReference type="Proteomes" id="UP000005239"/>
    </source>
</evidence>
<evidence type="ECO:0000256" key="4">
    <source>
        <dbReference type="ARBA" id="ARBA00023136"/>
    </source>
</evidence>
<dbReference type="AlphaFoldDB" id="A0A2A6CWA7"/>
<dbReference type="OrthoDB" id="5825164at2759"/>
<accession>A0A8R1UAX4</accession>
<dbReference type="Pfam" id="PF10328">
    <property type="entry name" value="7TM_GPCR_Srx"/>
    <property type="match status" value="1"/>
</dbReference>
<evidence type="ECO:0000256" key="3">
    <source>
        <dbReference type="ARBA" id="ARBA00022989"/>
    </source>
</evidence>
<sequence length="179" mass="20850">MIFYEICLISHVFISANRFFAVFTPLTYSQLFSIHNTRLMIGGFWLFSVVSLIYKFKTGDCSFYLPQGVWMFAYTDKEFCQNVRTFDFFKFITYVVIIGALDFVTIVKISFLRANNMIGSTVSSLGATKPAPPKASTVRRNLQMNLVYQVKLDVWFIVILCNREFRRKTKKIFLCVRSN</sequence>
<proteinExistence type="predicted"/>
<keyword evidence="3" id="KW-1133">Transmembrane helix</keyword>
<name>A0A2A6CWA7_PRIPA</name>
<dbReference type="Proteomes" id="UP000005239">
    <property type="component" value="Unassembled WGS sequence"/>
</dbReference>
<keyword evidence="2" id="KW-0812">Transmembrane</keyword>
<keyword evidence="4" id="KW-0472">Membrane</keyword>
<dbReference type="Gene3D" id="1.20.1070.10">
    <property type="entry name" value="Rhodopsin 7-helix transmembrane proteins"/>
    <property type="match status" value="1"/>
</dbReference>
<dbReference type="PANTHER" id="PTHR23017:SF44">
    <property type="entry name" value="G-PROTEIN COUPLED RECEPTORS FAMILY 1 PROFILE DOMAIN-CONTAINING PROTEIN"/>
    <property type="match status" value="1"/>
</dbReference>
<reference evidence="6" key="1">
    <citation type="journal article" date="2008" name="Nat. Genet.">
        <title>The Pristionchus pacificus genome provides a unique perspective on nematode lifestyle and parasitism.</title>
        <authorList>
            <person name="Dieterich C."/>
            <person name="Clifton S.W."/>
            <person name="Schuster L.N."/>
            <person name="Chinwalla A."/>
            <person name="Delehaunty K."/>
            <person name="Dinkelacker I."/>
            <person name="Fulton L."/>
            <person name="Fulton R."/>
            <person name="Godfrey J."/>
            <person name="Minx P."/>
            <person name="Mitreva M."/>
            <person name="Roeseler W."/>
            <person name="Tian H."/>
            <person name="Witte H."/>
            <person name="Yang S.P."/>
            <person name="Wilson R.K."/>
            <person name="Sommer R.J."/>
        </authorList>
    </citation>
    <scope>NUCLEOTIDE SEQUENCE [LARGE SCALE GENOMIC DNA]</scope>
    <source>
        <strain evidence="6">PS312</strain>
    </source>
</reference>
<comment type="subcellular location">
    <subcellularLocation>
        <location evidence="1">Membrane</location>
    </subcellularLocation>
</comment>
<dbReference type="PROSITE" id="PS50262">
    <property type="entry name" value="G_PROTEIN_RECEP_F1_2"/>
    <property type="match status" value="1"/>
</dbReference>
<protein>
    <submittedName>
        <fullName evidence="5">G protein-coupled receptor</fullName>
    </submittedName>
</protein>
<dbReference type="EnsemblMetazoa" id="PPA13355.1">
    <property type="protein sequence ID" value="PPA13355.1"/>
    <property type="gene ID" value="WBGene00102909"/>
</dbReference>
<gene>
    <name evidence="5" type="primary">WBGene00102909</name>
</gene>
<dbReference type="PANTHER" id="PTHR23017">
    <property type="entry name" value="SERPENTINE RECEPTOR, CLASS X"/>
    <property type="match status" value="1"/>
</dbReference>
<dbReference type="GO" id="GO:0016020">
    <property type="term" value="C:membrane"/>
    <property type="evidence" value="ECO:0007669"/>
    <property type="project" value="UniProtKB-SubCell"/>
</dbReference>
<dbReference type="InterPro" id="IPR017452">
    <property type="entry name" value="GPCR_Rhodpsn_7TM"/>
</dbReference>
<dbReference type="SUPFAM" id="SSF81321">
    <property type="entry name" value="Family A G protein-coupled receptor-like"/>
    <property type="match status" value="1"/>
</dbReference>